<evidence type="ECO:0000259" key="5">
    <source>
        <dbReference type="Pfam" id="PF04542"/>
    </source>
</evidence>
<reference evidence="7 8" key="1">
    <citation type="submission" date="2020-08" db="EMBL/GenBank/DDBJ databases">
        <title>A Genomic Blueprint of the Chicken Gut Microbiome.</title>
        <authorList>
            <person name="Gilroy R."/>
            <person name="Ravi A."/>
            <person name="Getino M."/>
            <person name="Pursley I."/>
            <person name="Horton D.L."/>
            <person name="Alikhan N.-F."/>
            <person name="Baker D."/>
            <person name="Gharbi K."/>
            <person name="Hall N."/>
            <person name="Watson M."/>
            <person name="Adriaenssens E.M."/>
            <person name="Foster-Nyarko E."/>
            <person name="Jarju S."/>
            <person name="Secka A."/>
            <person name="Antonio M."/>
            <person name="Oren A."/>
            <person name="Chaudhuri R."/>
            <person name="La Ragione R.M."/>
            <person name="Hildebrand F."/>
            <person name="Pallen M.J."/>
        </authorList>
    </citation>
    <scope>NUCLEOTIDE SEQUENCE [LARGE SCALE GENOMIC DNA]</scope>
    <source>
        <strain evidence="7 8">Sa3CUA8</strain>
    </source>
</reference>
<dbReference type="InterPro" id="IPR013249">
    <property type="entry name" value="RNA_pol_sigma70_r4_t2"/>
</dbReference>
<evidence type="ECO:0000256" key="3">
    <source>
        <dbReference type="ARBA" id="ARBA00023082"/>
    </source>
</evidence>
<evidence type="ECO:0000259" key="6">
    <source>
        <dbReference type="Pfam" id="PF08281"/>
    </source>
</evidence>
<feature type="domain" description="RNA polymerase sigma-70 region 2" evidence="5">
    <location>
        <begin position="17"/>
        <end position="76"/>
    </location>
</feature>
<name>A0ABR8PHP0_9BACL</name>
<dbReference type="Gene3D" id="1.10.1740.10">
    <property type="match status" value="1"/>
</dbReference>
<protein>
    <submittedName>
        <fullName evidence="7">Sigma-70 family RNA polymerase sigma factor</fullName>
    </submittedName>
</protein>
<dbReference type="EMBL" id="JACSQY010000002">
    <property type="protein sequence ID" value="MBD7907688.1"/>
    <property type="molecule type" value="Genomic_DNA"/>
</dbReference>
<evidence type="ECO:0000256" key="1">
    <source>
        <dbReference type="ARBA" id="ARBA00010641"/>
    </source>
</evidence>
<dbReference type="InterPro" id="IPR013325">
    <property type="entry name" value="RNA_pol_sigma_r2"/>
</dbReference>
<organism evidence="7 8">
    <name type="scientific">Sporosarcina gallistercoris</name>
    <dbReference type="NCBI Taxonomy" id="2762245"/>
    <lineage>
        <taxon>Bacteria</taxon>
        <taxon>Bacillati</taxon>
        <taxon>Bacillota</taxon>
        <taxon>Bacilli</taxon>
        <taxon>Bacillales</taxon>
        <taxon>Caryophanaceae</taxon>
        <taxon>Sporosarcina</taxon>
    </lineage>
</organism>
<evidence type="ECO:0000313" key="7">
    <source>
        <dbReference type="EMBL" id="MBD7907688.1"/>
    </source>
</evidence>
<proteinExistence type="inferred from homology"/>
<dbReference type="Pfam" id="PF04542">
    <property type="entry name" value="Sigma70_r2"/>
    <property type="match status" value="1"/>
</dbReference>
<dbReference type="InterPro" id="IPR039425">
    <property type="entry name" value="RNA_pol_sigma-70-like"/>
</dbReference>
<dbReference type="InterPro" id="IPR007627">
    <property type="entry name" value="RNA_pol_sigma70_r2"/>
</dbReference>
<gene>
    <name evidence="7" type="ORF">H9659_04975</name>
</gene>
<dbReference type="SUPFAM" id="SSF88659">
    <property type="entry name" value="Sigma3 and sigma4 domains of RNA polymerase sigma factors"/>
    <property type="match status" value="1"/>
</dbReference>
<comment type="caution">
    <text evidence="7">The sequence shown here is derived from an EMBL/GenBank/DDBJ whole genome shotgun (WGS) entry which is preliminary data.</text>
</comment>
<keyword evidence="8" id="KW-1185">Reference proteome</keyword>
<evidence type="ECO:0000313" key="8">
    <source>
        <dbReference type="Proteomes" id="UP000659496"/>
    </source>
</evidence>
<dbReference type="InterPro" id="IPR014284">
    <property type="entry name" value="RNA_pol_sigma-70_dom"/>
</dbReference>
<sequence length="172" mass="20514">MEIQERDRLLTEAMDIHGDYLLRVVYAIVKERAKAEDIVQEVFIQYYIHIDKFEHRSSVKTYLYRIAINQCHNLFKSWHYRKLELSHQVVQILVSFQNTEEQVIHEESSEELKRLIERLPLKYKEVIWLYYYAELTVLEVGDVLGCSVNTVKTRLTRGRRLLKGILKEENGG</sequence>
<dbReference type="RefSeq" id="WP_191688816.1">
    <property type="nucleotide sequence ID" value="NZ_JACSQY010000002.1"/>
</dbReference>
<keyword evidence="4" id="KW-0804">Transcription</keyword>
<evidence type="ECO:0000256" key="2">
    <source>
        <dbReference type="ARBA" id="ARBA00023015"/>
    </source>
</evidence>
<keyword evidence="2" id="KW-0805">Transcription regulation</keyword>
<dbReference type="Pfam" id="PF08281">
    <property type="entry name" value="Sigma70_r4_2"/>
    <property type="match status" value="1"/>
</dbReference>
<dbReference type="PANTHER" id="PTHR43133:SF60">
    <property type="entry name" value="RNA POLYMERASE SIGMA FACTOR SIGV"/>
    <property type="match status" value="1"/>
</dbReference>
<dbReference type="Proteomes" id="UP000659496">
    <property type="component" value="Unassembled WGS sequence"/>
</dbReference>
<dbReference type="Gene3D" id="1.10.10.10">
    <property type="entry name" value="Winged helix-like DNA-binding domain superfamily/Winged helix DNA-binding domain"/>
    <property type="match status" value="1"/>
</dbReference>
<dbReference type="SUPFAM" id="SSF88946">
    <property type="entry name" value="Sigma2 domain of RNA polymerase sigma factors"/>
    <property type="match status" value="1"/>
</dbReference>
<evidence type="ECO:0000256" key="4">
    <source>
        <dbReference type="ARBA" id="ARBA00023163"/>
    </source>
</evidence>
<dbReference type="NCBIfam" id="TIGR02937">
    <property type="entry name" value="sigma70-ECF"/>
    <property type="match status" value="1"/>
</dbReference>
<comment type="similarity">
    <text evidence="1">Belongs to the sigma-70 factor family. ECF subfamily.</text>
</comment>
<keyword evidence="3" id="KW-0731">Sigma factor</keyword>
<accession>A0ABR8PHP0</accession>
<dbReference type="InterPro" id="IPR036388">
    <property type="entry name" value="WH-like_DNA-bd_sf"/>
</dbReference>
<dbReference type="InterPro" id="IPR013324">
    <property type="entry name" value="RNA_pol_sigma_r3/r4-like"/>
</dbReference>
<dbReference type="PANTHER" id="PTHR43133">
    <property type="entry name" value="RNA POLYMERASE ECF-TYPE SIGMA FACTO"/>
    <property type="match status" value="1"/>
</dbReference>
<dbReference type="CDD" id="cd06171">
    <property type="entry name" value="Sigma70_r4"/>
    <property type="match status" value="1"/>
</dbReference>
<feature type="domain" description="RNA polymerase sigma factor 70 region 4 type 2" evidence="6">
    <location>
        <begin position="110"/>
        <end position="162"/>
    </location>
</feature>